<keyword evidence="1" id="KW-0812">Transmembrane</keyword>
<feature type="transmembrane region" description="Helical" evidence="1">
    <location>
        <begin position="169"/>
        <end position="189"/>
    </location>
</feature>
<gene>
    <name evidence="2" type="ORF">HMPREF9470_04789</name>
</gene>
<dbReference type="InterPro" id="IPR038728">
    <property type="entry name" value="YkvI-like"/>
</dbReference>
<feature type="transmembrane region" description="Helical" evidence="1">
    <location>
        <begin position="12"/>
        <end position="38"/>
    </location>
</feature>
<feature type="transmembrane region" description="Helical" evidence="1">
    <location>
        <begin position="331"/>
        <end position="354"/>
    </location>
</feature>
<feature type="transmembrane region" description="Helical" evidence="1">
    <location>
        <begin position="287"/>
        <end position="310"/>
    </location>
</feature>
<reference evidence="2 3" key="1">
    <citation type="submission" date="2011-04" db="EMBL/GenBank/DDBJ databases">
        <title>The Genome Sequence of Clostridium citroniae WAL-19142.</title>
        <authorList>
            <consortium name="The Broad Institute Genome Sequencing Platform"/>
            <person name="Earl A."/>
            <person name="Ward D."/>
            <person name="Feldgarden M."/>
            <person name="Gevers D."/>
            <person name="Warren Y.A."/>
            <person name="Tyrrell K.L."/>
            <person name="Citron D.M."/>
            <person name="Goldstein E.J."/>
            <person name="Daigneault M."/>
            <person name="Allen-Vercoe E."/>
            <person name="Young S.K."/>
            <person name="Zeng Q."/>
            <person name="Gargeya S."/>
            <person name="Fitzgerald M."/>
            <person name="Haas B."/>
            <person name="Abouelleil A."/>
            <person name="Alvarado L."/>
            <person name="Arachchi H.M."/>
            <person name="Berlin A."/>
            <person name="Brown A."/>
            <person name="Chapman S.B."/>
            <person name="Chen Z."/>
            <person name="Dunbar C."/>
            <person name="Freedman E."/>
            <person name="Gearin G."/>
            <person name="Gellesch M."/>
            <person name="Goldberg J."/>
            <person name="Griggs A."/>
            <person name="Gujja S."/>
            <person name="Heilman E.R."/>
            <person name="Heiman D."/>
            <person name="Howarth C."/>
            <person name="Larson L."/>
            <person name="Lui A."/>
            <person name="MacDonald P.J."/>
            <person name="Mehta T."/>
            <person name="Montmayeur A."/>
            <person name="Murphy C."/>
            <person name="Neiman D."/>
            <person name="Pearson M."/>
            <person name="Priest M."/>
            <person name="Roberts A."/>
            <person name="Saif S."/>
            <person name="Shea T."/>
            <person name="Shenoy N."/>
            <person name="Sisk P."/>
            <person name="Stolte C."/>
            <person name="Sykes S."/>
            <person name="White J."/>
            <person name="Yandava C."/>
            <person name="Wortman J."/>
            <person name="Nusbaum C."/>
            <person name="Birren B."/>
        </authorList>
    </citation>
    <scope>NUCLEOTIDE SEQUENCE [LARGE SCALE GENOMIC DNA]</scope>
    <source>
        <strain evidence="2 3">WAL-19142</strain>
    </source>
</reference>
<evidence type="ECO:0000313" key="2">
    <source>
        <dbReference type="EMBL" id="KMW14483.1"/>
    </source>
</evidence>
<dbReference type="PANTHER" id="PTHR37814:SF1">
    <property type="entry name" value="MEMBRANE PROTEIN"/>
    <property type="match status" value="1"/>
</dbReference>
<name>A0A0J9BNV3_9FIRM</name>
<keyword evidence="1" id="KW-1133">Transmembrane helix</keyword>
<organism evidence="2 3">
    <name type="scientific">[Clostridium] citroniae WAL-19142</name>
    <dbReference type="NCBI Taxonomy" id="742734"/>
    <lineage>
        <taxon>Bacteria</taxon>
        <taxon>Bacillati</taxon>
        <taxon>Bacillota</taxon>
        <taxon>Clostridia</taxon>
        <taxon>Lachnospirales</taxon>
        <taxon>Lachnospiraceae</taxon>
        <taxon>Enterocloster</taxon>
    </lineage>
</organism>
<protein>
    <recommendedName>
        <fullName evidence="4">Amino acid permease/ SLC12A domain-containing protein</fullName>
    </recommendedName>
</protein>
<feature type="transmembrane region" description="Helical" evidence="1">
    <location>
        <begin position="50"/>
        <end position="72"/>
    </location>
</feature>
<feature type="transmembrane region" description="Helical" evidence="1">
    <location>
        <begin position="242"/>
        <end position="267"/>
    </location>
</feature>
<evidence type="ECO:0000313" key="3">
    <source>
        <dbReference type="Proteomes" id="UP000037392"/>
    </source>
</evidence>
<keyword evidence="1" id="KW-0472">Membrane</keyword>
<dbReference type="GeneID" id="93164268"/>
<evidence type="ECO:0000256" key="1">
    <source>
        <dbReference type="SAM" id="Phobius"/>
    </source>
</evidence>
<dbReference type="AlphaFoldDB" id="A0A0J9BNV3"/>
<feature type="transmembrane region" description="Helical" evidence="1">
    <location>
        <begin position="360"/>
        <end position="381"/>
    </location>
</feature>
<dbReference type="Proteomes" id="UP000037392">
    <property type="component" value="Unassembled WGS sequence"/>
</dbReference>
<feature type="transmembrane region" description="Helical" evidence="1">
    <location>
        <begin position="209"/>
        <end position="230"/>
    </location>
</feature>
<comment type="caution">
    <text evidence="2">The sequence shown here is derived from an EMBL/GenBank/DDBJ whole genome shotgun (WGS) entry which is preliminary data.</text>
</comment>
<sequence length="394" mass="43331">MQQKEKNGFVKTFSIWFGLGALMFGTFCGANMASGVYASTYIVTLGGGWALVWLLMFFAAMSFFCGVGLNFVRAYKITNYNAYYLALYGLHKPDANPVLKGIVTVFFDLYTMMMGLVTVAATVALFSELMNVLLGIPSVIASIFGVLLFAVLSIYGAAFLRRFNTLMTVSLIMSLVSILVAVISIRGPVLMERIGNFDIGMDWTGTTVTAHFSMFFSYCMTCSSWGSTLSNYSDQIRGKKDAIGSGITIGLLVTLLFAMTGAIVLPFMPEIISGTPILLICRQYLPAVLTAIYWVVVVLAVVSTAPSFTYNFSNRWAAVWKTERFSHKAKFFILSMGFLLTCWLISSVGLVAIVQKGYVMLGNVALFAVVIPLLISIYRVWKKDRAHEENGLNS</sequence>
<feature type="transmembrane region" description="Helical" evidence="1">
    <location>
        <begin position="102"/>
        <end position="126"/>
    </location>
</feature>
<dbReference type="OrthoDB" id="2062101at2"/>
<dbReference type="RefSeq" id="WP_007859464.1">
    <property type="nucleotide sequence ID" value="NZ_KQ235883.1"/>
</dbReference>
<dbReference type="EMBL" id="ADLK01000037">
    <property type="protein sequence ID" value="KMW14483.1"/>
    <property type="molecule type" value="Genomic_DNA"/>
</dbReference>
<proteinExistence type="predicted"/>
<dbReference type="PATRIC" id="fig|742734.4.peg.5129"/>
<dbReference type="PANTHER" id="PTHR37814">
    <property type="entry name" value="CONSERVED MEMBRANE PROTEIN"/>
    <property type="match status" value="1"/>
</dbReference>
<feature type="transmembrane region" description="Helical" evidence="1">
    <location>
        <begin position="132"/>
        <end position="157"/>
    </location>
</feature>
<accession>A0A0J9BNV3</accession>
<evidence type="ECO:0008006" key="4">
    <source>
        <dbReference type="Google" id="ProtNLM"/>
    </source>
</evidence>